<dbReference type="AlphaFoldDB" id="A0A364NX21"/>
<dbReference type="Proteomes" id="UP000251075">
    <property type="component" value="Unassembled WGS sequence"/>
</dbReference>
<accession>A0A364NX21</accession>
<protein>
    <recommendedName>
        <fullName evidence="4">Lipoprotein</fullName>
    </recommendedName>
</protein>
<evidence type="ECO:0008006" key="4">
    <source>
        <dbReference type="Google" id="ProtNLM"/>
    </source>
</evidence>
<name>A0A364NX21_9PROT</name>
<feature type="chain" id="PRO_5017074915" description="Lipoprotein" evidence="1">
    <location>
        <begin position="18"/>
        <end position="107"/>
    </location>
</feature>
<evidence type="ECO:0000313" key="2">
    <source>
        <dbReference type="EMBL" id="RAU21596.1"/>
    </source>
</evidence>
<keyword evidence="3" id="KW-1185">Reference proteome</keyword>
<dbReference type="EMBL" id="PGTO01000009">
    <property type="protein sequence ID" value="RAU21596.1"/>
    <property type="molecule type" value="Genomic_DNA"/>
</dbReference>
<organism evidence="2 3">
    <name type="scientific">Paramagnetospirillum kuznetsovii</name>
    <dbReference type="NCBI Taxonomy" id="2053833"/>
    <lineage>
        <taxon>Bacteria</taxon>
        <taxon>Pseudomonadati</taxon>
        <taxon>Pseudomonadota</taxon>
        <taxon>Alphaproteobacteria</taxon>
        <taxon>Rhodospirillales</taxon>
        <taxon>Magnetospirillaceae</taxon>
        <taxon>Paramagnetospirillum</taxon>
    </lineage>
</organism>
<dbReference type="PROSITE" id="PS51257">
    <property type="entry name" value="PROKAR_LIPOPROTEIN"/>
    <property type="match status" value="1"/>
</dbReference>
<evidence type="ECO:0000313" key="3">
    <source>
        <dbReference type="Proteomes" id="UP000251075"/>
    </source>
</evidence>
<feature type="signal peptide" evidence="1">
    <location>
        <begin position="1"/>
        <end position="17"/>
    </location>
</feature>
<sequence length="107" mass="12033">MKALAVLSMILALGACAEVTTFRKPDGSTYYYVDCENTMRWAETCRFAARRTCPDGYVPLAITPIVGAENDRRYAQCVEENQDRVQEGQAEQVCARTPHREGFFACK</sequence>
<proteinExistence type="predicted"/>
<reference evidence="2 3" key="1">
    <citation type="submission" date="2017-11" db="EMBL/GenBank/DDBJ databases">
        <title>Draft genome sequence of magnetotactic bacterium Magnetospirillum kuznetsovii LBB-42.</title>
        <authorList>
            <person name="Grouzdev D.S."/>
            <person name="Rysina M.S."/>
            <person name="Baslerov R.V."/>
            <person name="Koziaeva V."/>
        </authorList>
    </citation>
    <scope>NUCLEOTIDE SEQUENCE [LARGE SCALE GENOMIC DNA]</scope>
    <source>
        <strain evidence="2 3">LBB-42</strain>
    </source>
</reference>
<evidence type="ECO:0000256" key="1">
    <source>
        <dbReference type="SAM" id="SignalP"/>
    </source>
</evidence>
<dbReference type="RefSeq" id="WP_112145331.1">
    <property type="nucleotide sequence ID" value="NZ_PGTO01000009.1"/>
</dbReference>
<dbReference type="OrthoDB" id="7360636at2"/>
<gene>
    <name evidence="2" type="ORF">CU669_12960</name>
</gene>
<keyword evidence="1" id="KW-0732">Signal</keyword>
<comment type="caution">
    <text evidence="2">The sequence shown here is derived from an EMBL/GenBank/DDBJ whole genome shotgun (WGS) entry which is preliminary data.</text>
</comment>